<comment type="pathway">
    <text evidence="3">Protein modification; protein glycosylation.</text>
</comment>
<dbReference type="PANTHER" id="PTHR11927:SF9">
    <property type="entry name" value="L-FUCOSYLTRANSFERASE"/>
    <property type="match status" value="1"/>
</dbReference>
<comment type="similarity">
    <text evidence="3">Belongs to the glycosyltransferase 11 family.</text>
</comment>
<dbReference type="EMBL" id="VSRR010063255">
    <property type="protein sequence ID" value="MPC83715.1"/>
    <property type="molecule type" value="Genomic_DNA"/>
</dbReference>
<keyword evidence="1 3" id="KW-0328">Glycosyltransferase</keyword>
<evidence type="ECO:0000256" key="2">
    <source>
        <dbReference type="ARBA" id="ARBA00022679"/>
    </source>
</evidence>
<keyword evidence="3" id="KW-0735">Signal-anchor</keyword>
<keyword evidence="3" id="KW-0812">Transmembrane</keyword>
<dbReference type="GO" id="GO:0032580">
    <property type="term" value="C:Golgi cisterna membrane"/>
    <property type="evidence" value="ECO:0007669"/>
    <property type="project" value="UniProtKB-SubCell"/>
</dbReference>
<dbReference type="GO" id="GO:0005975">
    <property type="term" value="P:carbohydrate metabolic process"/>
    <property type="evidence" value="ECO:0007669"/>
    <property type="project" value="InterPro"/>
</dbReference>
<gene>
    <name evidence="4" type="primary">FUT1_0</name>
    <name evidence="4" type="ORF">E2C01_078431</name>
</gene>
<dbReference type="AlphaFoldDB" id="A0A5B7IMW2"/>
<dbReference type="InterPro" id="IPR002516">
    <property type="entry name" value="Glyco_trans_11"/>
</dbReference>
<keyword evidence="3" id="KW-0325">Glycoprotein</keyword>
<dbReference type="Proteomes" id="UP000324222">
    <property type="component" value="Unassembled WGS sequence"/>
</dbReference>
<evidence type="ECO:0000256" key="3">
    <source>
        <dbReference type="RuleBase" id="RU363129"/>
    </source>
</evidence>
<accession>A0A5B7IMW2</accession>
<name>A0A5B7IMW2_PORTR</name>
<evidence type="ECO:0000256" key="1">
    <source>
        <dbReference type="ARBA" id="ARBA00022676"/>
    </source>
</evidence>
<protein>
    <recommendedName>
        <fullName evidence="3">L-Fucosyltransferase</fullName>
        <ecNumber evidence="3">2.4.1.-</ecNumber>
    </recommendedName>
</protein>
<evidence type="ECO:0000313" key="4">
    <source>
        <dbReference type="EMBL" id="MPC83715.1"/>
    </source>
</evidence>
<reference evidence="4 5" key="1">
    <citation type="submission" date="2019-05" db="EMBL/GenBank/DDBJ databases">
        <title>Another draft genome of Portunus trituberculatus and its Hox gene families provides insights of decapod evolution.</title>
        <authorList>
            <person name="Jeong J.-H."/>
            <person name="Song I."/>
            <person name="Kim S."/>
            <person name="Choi T."/>
            <person name="Kim D."/>
            <person name="Ryu S."/>
            <person name="Kim W."/>
        </authorList>
    </citation>
    <scope>NUCLEOTIDE SEQUENCE [LARGE SCALE GENOMIC DNA]</scope>
    <source>
        <tissue evidence="4">Muscle</tissue>
    </source>
</reference>
<organism evidence="4 5">
    <name type="scientific">Portunus trituberculatus</name>
    <name type="common">Swimming crab</name>
    <name type="synonym">Neptunus trituberculatus</name>
    <dbReference type="NCBI Taxonomy" id="210409"/>
    <lineage>
        <taxon>Eukaryota</taxon>
        <taxon>Metazoa</taxon>
        <taxon>Ecdysozoa</taxon>
        <taxon>Arthropoda</taxon>
        <taxon>Crustacea</taxon>
        <taxon>Multicrustacea</taxon>
        <taxon>Malacostraca</taxon>
        <taxon>Eumalacostraca</taxon>
        <taxon>Eucarida</taxon>
        <taxon>Decapoda</taxon>
        <taxon>Pleocyemata</taxon>
        <taxon>Brachyura</taxon>
        <taxon>Eubrachyura</taxon>
        <taxon>Portunoidea</taxon>
        <taxon>Portunidae</taxon>
        <taxon>Portuninae</taxon>
        <taxon>Portunus</taxon>
    </lineage>
</organism>
<comment type="subcellular location">
    <subcellularLocation>
        <location evidence="3">Golgi apparatus</location>
        <location evidence="3">Golgi stack membrane</location>
        <topology evidence="3">Single-pass type II membrane protein</topology>
    </subcellularLocation>
</comment>
<evidence type="ECO:0000313" key="5">
    <source>
        <dbReference type="Proteomes" id="UP000324222"/>
    </source>
</evidence>
<dbReference type="PANTHER" id="PTHR11927">
    <property type="entry name" value="GALACTOSIDE 2-L-FUCOSYLTRANSFERASE"/>
    <property type="match status" value="1"/>
</dbReference>
<dbReference type="UniPathway" id="UPA00378"/>
<comment type="caution">
    <text evidence="4">The sequence shown here is derived from an EMBL/GenBank/DDBJ whole genome shotgun (WGS) entry which is preliminary data.</text>
</comment>
<dbReference type="EC" id="2.4.1.-" evidence="3"/>
<keyword evidence="5" id="KW-1185">Reference proteome</keyword>
<keyword evidence="3" id="KW-0333">Golgi apparatus</keyword>
<dbReference type="Pfam" id="PF01531">
    <property type="entry name" value="Glyco_transf_11"/>
    <property type="match status" value="1"/>
</dbReference>
<dbReference type="GO" id="GO:0008107">
    <property type="term" value="F:galactoside 2-alpha-L-fucosyltransferase activity"/>
    <property type="evidence" value="ECO:0007669"/>
    <property type="project" value="InterPro"/>
</dbReference>
<proteinExistence type="inferred from homology"/>
<sequence>MELYTAASQARAKATDNNIREPLLNASYYVRNNPGPRSLLMAHRDLIRSLLVFREEIVNQAIDNINQALSTFNATYHRRSFSVVTVHVRRTDYTGYIGRKFNLMQLDELYFKKAFEFYKERLPQPVFLVLSDDREWCRRKLQAKDVIVIGEPLIDSIIVNYTVHYLKTTHCLHESFQVCCALLCFGPLVKLQYSLKTCCTVPWFLSRRLY</sequence>
<dbReference type="OrthoDB" id="6354663at2759"/>
<keyword evidence="2 3" id="KW-0808">Transferase</keyword>